<dbReference type="WBParaSite" id="ES5_v2.g9038.t1">
    <property type="protein sequence ID" value="ES5_v2.g9038.t1"/>
    <property type="gene ID" value="ES5_v2.g9038"/>
</dbReference>
<proteinExistence type="predicted"/>
<protein>
    <submittedName>
        <fullName evidence="2">Histone-lysine N-methyltransferase</fullName>
    </submittedName>
</protein>
<organism evidence="1 2">
    <name type="scientific">Panagrolaimus sp. ES5</name>
    <dbReference type="NCBI Taxonomy" id="591445"/>
    <lineage>
        <taxon>Eukaryota</taxon>
        <taxon>Metazoa</taxon>
        <taxon>Ecdysozoa</taxon>
        <taxon>Nematoda</taxon>
        <taxon>Chromadorea</taxon>
        <taxon>Rhabditida</taxon>
        <taxon>Tylenchina</taxon>
        <taxon>Panagrolaimomorpha</taxon>
        <taxon>Panagrolaimoidea</taxon>
        <taxon>Panagrolaimidae</taxon>
        <taxon>Panagrolaimus</taxon>
    </lineage>
</organism>
<reference evidence="2" key="1">
    <citation type="submission" date="2022-11" db="UniProtKB">
        <authorList>
            <consortium name="WormBaseParasite"/>
        </authorList>
    </citation>
    <scope>IDENTIFICATION</scope>
</reference>
<accession>A0AC34GW60</accession>
<dbReference type="Proteomes" id="UP000887579">
    <property type="component" value="Unplaced"/>
</dbReference>
<evidence type="ECO:0000313" key="1">
    <source>
        <dbReference type="Proteomes" id="UP000887579"/>
    </source>
</evidence>
<sequence>MKTRKRCISLTNKELTSDVQSVSPKLPKLSNAETVDIENVPPNMFKILDNIKVLNKKIPRADVIPKKSLSLKECSPDLEESDSEDDSLLFEIPENRFFSSDFAKRLIHLTHKPKNVIADCFDSEIIYRSKEDSSVGSISIKKHLQKDTCFICLNPGDSDLLTPCYQKKCGYKCHKECIEKMNFRGYTSFHATTNQGFQCPQHHCQKCFAEGLHQRCFRYDDLITCKYCSVNYHPMCVPAGCYVSPENTIICPRHAYASKFPCRPKEHCFECNDMKKKDENLIPCSNCSRSFHAKCHSFYAYRQGNPKGERCSYCIRCNFVVAGEFVYAQFDSYQYHLGIVIKNEDYPVEKNRNNIPCGFYAVQWIESNNSKRCSIVSHYRTLPFTENIWFHMNRSYYPLLKKLQDYDEIYERIQNQQLRIQPAPEGLSSFKYSRNNIIKNIECNRYYNEDIRKSFRSSTKNALSDRLCDCGENEENRCGNNLCYNRIVLIECPKQCEAKPGGCKNRLIANRLNMFKDLEIFYTQYRGYGLKTKVDIPKGTYIGEYCGEVITEEEHERRNKSNHKWRSRDITFYTMALEDYFVDAELYGSIMRYINHSCNPNCVTLKYTSSNSAPHVCLFAAKNISAGEELTFSYASNHHDNVLSFKCFCGSDNCSGIYKA</sequence>
<name>A0AC34GW60_9BILA</name>
<evidence type="ECO:0000313" key="2">
    <source>
        <dbReference type="WBParaSite" id="ES5_v2.g9038.t1"/>
    </source>
</evidence>